<dbReference type="Proteomes" id="UP000556436">
    <property type="component" value="Unassembled WGS sequence"/>
</dbReference>
<dbReference type="PANTHER" id="PTHR35807:SF1">
    <property type="entry name" value="TRANSCRIPTIONAL REGULATOR REDD"/>
    <property type="match status" value="1"/>
</dbReference>
<dbReference type="InterPro" id="IPR011990">
    <property type="entry name" value="TPR-like_helical_dom_sf"/>
</dbReference>
<dbReference type="InterPro" id="IPR001867">
    <property type="entry name" value="OmpR/PhoB-type_DNA-bd"/>
</dbReference>
<accession>A0A7W7L8I3</accession>
<dbReference type="InterPro" id="IPR036388">
    <property type="entry name" value="WH-like_DNA-bd_sf"/>
</dbReference>
<dbReference type="SUPFAM" id="SSF48452">
    <property type="entry name" value="TPR-like"/>
    <property type="match status" value="2"/>
</dbReference>
<evidence type="ECO:0000256" key="6">
    <source>
        <dbReference type="PROSITE-ProRule" id="PRU01091"/>
    </source>
</evidence>
<gene>
    <name evidence="9" type="ORF">FHS38_001462</name>
</gene>
<keyword evidence="2" id="KW-0902">Two-component regulatory system</keyword>
<dbReference type="GO" id="GO:0006355">
    <property type="term" value="P:regulation of DNA-templated transcription"/>
    <property type="evidence" value="ECO:0007669"/>
    <property type="project" value="InterPro"/>
</dbReference>
<evidence type="ECO:0000313" key="9">
    <source>
        <dbReference type="EMBL" id="MBB4885434.1"/>
    </source>
</evidence>
<evidence type="ECO:0000256" key="2">
    <source>
        <dbReference type="ARBA" id="ARBA00023012"/>
    </source>
</evidence>
<dbReference type="EMBL" id="JACHJG010000002">
    <property type="protein sequence ID" value="MBB4885434.1"/>
    <property type="molecule type" value="Genomic_DNA"/>
</dbReference>
<sequence>MTRIRLLGPVQFVPAQGAASRPGAPGPQTVLAALALRAGSLVTVDELIDGLYQDDPPSSARRVVVNYVHRLRTHIDRVDADGGARPPSVIGTTADGYVLRLPEECVDALRFGQLTARARLRARDGDPSAAVGCLEEALGMWRGPALAGLPGPGAEEQRRALTEQRASAVEHRLELLLECGRSAELVPDILRALEAYPYRERLHGAHMLALYRSGRGAEALLAYDHARRVLADELGIDAGPALRALHAAILAEDRALLTAPGTVAAGPPSRAELVRAGDQGPPPPAQLPPVPCDFTGRHDQISELVSALTEGAEHTVAVITGMGGVGKTALALRTAHAVAGTYPDGQLYANLRGPDGTPCDPAGVLTSFLTALGVPHERFPASLVDRTALFRTLLSQRAVLVVLDNATSVAQVEPLLPGAARCAALITARALAAMPATLVVPLVGLGPGDAVELIAKVAGVRRLEEEPDAVAALAAACGHLPLALRAAGARLATRPAWTVATLLTRVSDQARLLGELRVGELTVEAVFELSTSQLAPRQARAFMALSIPHCADFDVKGAAAVLELPEQETETILEALVDAVLLETRAPGLYHFHDLVGAYARAKAQAELTERDRREVVRRAADYLCAGVVAAVRATQPLAGPLTAEIHPRRSAGADVGTGCDVTEWVRGVLPTVAAVVEQAAACGDPDAVALAVDIVTLVPCFEEIVPLGPLAPAATALVPAALAHCGGDIAGTAHYAAGVILKKHSSPESLHRSRAHLLKVLEIFADAPAPGDGHRPFLLVLFTLAMLAELELQFGNFAAARDCAERSVALAAVSGDRELVARRRTVLLQIEVEDPERRTELALIGSRCRELAGVFTRGEDEKWLIRTMMTEADSLLHGGGHAAAAGLYRQVLGRARGSGHARNETECLFRLSEALLATGDTGGAVDTARDALAGARLAGEPLLMARSHRALGRALRTVHEETAGAAHLAQAEELYRALRRPAETVADAMAGSRPGAVSQHPDGTRSLR</sequence>
<keyword evidence="4 6" id="KW-0238">DNA-binding</keyword>
<dbReference type="RefSeq" id="WP_221494672.1">
    <property type="nucleotide sequence ID" value="NZ_BMRW01000011.1"/>
</dbReference>
<dbReference type="PANTHER" id="PTHR35807">
    <property type="entry name" value="TRANSCRIPTIONAL REGULATOR REDD-RELATED"/>
    <property type="match status" value="1"/>
</dbReference>
<keyword evidence="10" id="KW-1185">Reference proteome</keyword>
<feature type="region of interest" description="Disordered" evidence="7">
    <location>
        <begin position="987"/>
        <end position="1009"/>
    </location>
</feature>
<dbReference type="Pfam" id="PF03704">
    <property type="entry name" value="BTAD"/>
    <property type="match status" value="1"/>
</dbReference>
<dbReference type="PRINTS" id="PR00364">
    <property type="entry name" value="DISEASERSIST"/>
</dbReference>
<evidence type="ECO:0000256" key="7">
    <source>
        <dbReference type="SAM" id="MobiDB-lite"/>
    </source>
</evidence>
<organism evidence="9 10">
    <name type="scientific">Streptomyces netropsis</name>
    <name type="common">Streptoverticillium netropsis</name>
    <dbReference type="NCBI Taxonomy" id="55404"/>
    <lineage>
        <taxon>Bacteria</taxon>
        <taxon>Bacillati</taxon>
        <taxon>Actinomycetota</taxon>
        <taxon>Actinomycetes</taxon>
        <taxon>Kitasatosporales</taxon>
        <taxon>Streptomycetaceae</taxon>
        <taxon>Streptomyces</taxon>
    </lineage>
</organism>
<evidence type="ECO:0000259" key="8">
    <source>
        <dbReference type="PROSITE" id="PS51755"/>
    </source>
</evidence>
<evidence type="ECO:0000256" key="4">
    <source>
        <dbReference type="ARBA" id="ARBA00023125"/>
    </source>
</evidence>
<name>A0A7W7L8I3_STRNE</name>
<dbReference type="Gene3D" id="3.40.50.300">
    <property type="entry name" value="P-loop containing nucleotide triphosphate hydrolases"/>
    <property type="match status" value="1"/>
</dbReference>
<proteinExistence type="inferred from homology"/>
<dbReference type="InterPro" id="IPR016032">
    <property type="entry name" value="Sig_transdc_resp-reg_C-effctor"/>
</dbReference>
<dbReference type="GO" id="GO:0043531">
    <property type="term" value="F:ADP binding"/>
    <property type="evidence" value="ECO:0007669"/>
    <property type="project" value="InterPro"/>
</dbReference>
<dbReference type="SUPFAM" id="SSF52540">
    <property type="entry name" value="P-loop containing nucleoside triphosphate hydrolases"/>
    <property type="match status" value="1"/>
</dbReference>
<evidence type="ECO:0000256" key="3">
    <source>
        <dbReference type="ARBA" id="ARBA00023015"/>
    </source>
</evidence>
<feature type="DNA-binding region" description="OmpR/PhoB-type" evidence="6">
    <location>
        <begin position="1"/>
        <end position="101"/>
    </location>
</feature>
<dbReference type="Gene3D" id="1.10.10.10">
    <property type="entry name" value="Winged helix-like DNA-binding domain superfamily/Winged helix DNA-binding domain"/>
    <property type="match status" value="1"/>
</dbReference>
<dbReference type="GO" id="GO:0000160">
    <property type="term" value="P:phosphorelay signal transduction system"/>
    <property type="evidence" value="ECO:0007669"/>
    <property type="project" value="UniProtKB-KW"/>
</dbReference>
<dbReference type="GO" id="GO:0003677">
    <property type="term" value="F:DNA binding"/>
    <property type="evidence" value="ECO:0007669"/>
    <property type="project" value="UniProtKB-UniRule"/>
</dbReference>
<dbReference type="AlphaFoldDB" id="A0A7W7L8I3"/>
<dbReference type="InterPro" id="IPR051677">
    <property type="entry name" value="AfsR-DnrI-RedD_regulator"/>
</dbReference>
<comment type="caution">
    <text evidence="9">The sequence shown here is derived from an EMBL/GenBank/DDBJ whole genome shotgun (WGS) entry which is preliminary data.</text>
</comment>
<keyword evidence="3" id="KW-0805">Transcription regulation</keyword>
<dbReference type="InterPro" id="IPR005158">
    <property type="entry name" value="BTAD"/>
</dbReference>
<dbReference type="CDD" id="cd15831">
    <property type="entry name" value="BTAD"/>
    <property type="match status" value="1"/>
</dbReference>
<reference evidence="9 10" key="1">
    <citation type="submission" date="2020-08" db="EMBL/GenBank/DDBJ databases">
        <title>Genomic Encyclopedia of Type Strains, Phase III (KMG-III): the genomes of soil and plant-associated and newly described type strains.</title>
        <authorList>
            <person name="Whitman W."/>
        </authorList>
    </citation>
    <scope>NUCLEOTIDE SEQUENCE [LARGE SCALE GENOMIC DNA]</scope>
    <source>
        <strain evidence="9 10">CECT 3265</strain>
    </source>
</reference>
<evidence type="ECO:0000313" key="10">
    <source>
        <dbReference type="Proteomes" id="UP000556436"/>
    </source>
</evidence>
<dbReference type="SUPFAM" id="SSF46894">
    <property type="entry name" value="C-terminal effector domain of the bipartite response regulators"/>
    <property type="match status" value="1"/>
</dbReference>
<dbReference type="InterPro" id="IPR027417">
    <property type="entry name" value="P-loop_NTPase"/>
</dbReference>
<dbReference type="Gene3D" id="1.25.40.10">
    <property type="entry name" value="Tetratricopeptide repeat domain"/>
    <property type="match status" value="2"/>
</dbReference>
<keyword evidence="5" id="KW-0804">Transcription</keyword>
<dbReference type="SMART" id="SM00862">
    <property type="entry name" value="Trans_reg_C"/>
    <property type="match status" value="1"/>
</dbReference>
<feature type="domain" description="OmpR/PhoB-type" evidence="8">
    <location>
        <begin position="1"/>
        <end position="101"/>
    </location>
</feature>
<protein>
    <submittedName>
        <fullName evidence="9">DNA-binding SARP family transcriptional activator</fullName>
    </submittedName>
</protein>
<comment type="similarity">
    <text evidence="1">Belongs to the AfsR/DnrI/RedD regulatory family.</text>
</comment>
<dbReference type="SMART" id="SM01043">
    <property type="entry name" value="BTAD"/>
    <property type="match status" value="1"/>
</dbReference>
<evidence type="ECO:0000256" key="5">
    <source>
        <dbReference type="ARBA" id="ARBA00023163"/>
    </source>
</evidence>
<evidence type="ECO:0000256" key="1">
    <source>
        <dbReference type="ARBA" id="ARBA00005820"/>
    </source>
</evidence>
<dbReference type="PROSITE" id="PS51755">
    <property type="entry name" value="OMPR_PHOB"/>
    <property type="match status" value="1"/>
</dbReference>